<evidence type="ECO:0000256" key="12">
    <source>
        <dbReference type="SAM" id="MobiDB-lite"/>
    </source>
</evidence>
<evidence type="ECO:0000256" key="10">
    <source>
        <dbReference type="ARBA" id="ARBA00023242"/>
    </source>
</evidence>
<dbReference type="Gene3D" id="2.130.10.10">
    <property type="entry name" value="YVTN repeat-like/Quinoprotein amine dehydrogenase"/>
    <property type="match status" value="4"/>
</dbReference>
<dbReference type="InterPro" id="IPR015943">
    <property type="entry name" value="WD40/YVTN_repeat-like_dom_sf"/>
</dbReference>
<accession>A0A545URR6</accession>
<evidence type="ECO:0000256" key="11">
    <source>
        <dbReference type="PROSITE-ProRule" id="PRU00221"/>
    </source>
</evidence>
<keyword evidence="8" id="KW-0819">tRNA processing</keyword>
<dbReference type="STRING" id="43265.A0A545URR6"/>
<feature type="region of interest" description="Disordered" evidence="12">
    <location>
        <begin position="659"/>
        <end position="681"/>
    </location>
</feature>
<dbReference type="PANTHER" id="PTHR44111:SF1">
    <property type="entry name" value="ELONGATOR COMPLEX PROTEIN 2"/>
    <property type="match status" value="1"/>
</dbReference>
<dbReference type="InterPro" id="IPR001680">
    <property type="entry name" value="WD40_rpt"/>
</dbReference>
<evidence type="ECO:0000256" key="5">
    <source>
        <dbReference type="ARBA" id="ARBA00020267"/>
    </source>
</evidence>
<evidence type="ECO:0000313" key="14">
    <source>
        <dbReference type="Proteomes" id="UP000315783"/>
    </source>
</evidence>
<evidence type="ECO:0000256" key="8">
    <source>
        <dbReference type="ARBA" id="ARBA00022694"/>
    </source>
</evidence>
<keyword evidence="7 11" id="KW-0853">WD repeat</keyword>
<feature type="repeat" description="WD" evidence="11">
    <location>
        <begin position="404"/>
        <end position="434"/>
    </location>
</feature>
<dbReference type="Proteomes" id="UP000315783">
    <property type="component" value="Unassembled WGS sequence"/>
</dbReference>
<dbReference type="Pfam" id="PF00400">
    <property type="entry name" value="WD40"/>
    <property type="match status" value="6"/>
</dbReference>
<organism evidence="13 14">
    <name type="scientific">Cordyceps javanica</name>
    <dbReference type="NCBI Taxonomy" id="43265"/>
    <lineage>
        <taxon>Eukaryota</taxon>
        <taxon>Fungi</taxon>
        <taxon>Dikarya</taxon>
        <taxon>Ascomycota</taxon>
        <taxon>Pezizomycotina</taxon>
        <taxon>Sordariomycetes</taxon>
        <taxon>Hypocreomycetidae</taxon>
        <taxon>Hypocreales</taxon>
        <taxon>Cordycipitaceae</taxon>
        <taxon>Cordyceps</taxon>
    </lineage>
</organism>
<dbReference type="GO" id="GO:0005634">
    <property type="term" value="C:nucleus"/>
    <property type="evidence" value="ECO:0007669"/>
    <property type="project" value="UniProtKB-SubCell"/>
</dbReference>
<protein>
    <recommendedName>
        <fullName evidence="5">Elongator complex protein 2</fullName>
    </recommendedName>
</protein>
<dbReference type="PROSITE" id="PS50294">
    <property type="entry name" value="WD_REPEATS_REGION"/>
    <property type="match status" value="2"/>
</dbReference>
<comment type="caution">
    <text evidence="13">The sequence shown here is derived from an EMBL/GenBank/DDBJ whole genome shotgun (WGS) entry which is preliminary data.</text>
</comment>
<proteinExistence type="inferred from homology"/>
<evidence type="ECO:0000256" key="7">
    <source>
        <dbReference type="ARBA" id="ARBA00022574"/>
    </source>
</evidence>
<dbReference type="EMBL" id="SPUK01000016">
    <property type="protein sequence ID" value="TQV92157.1"/>
    <property type="molecule type" value="Genomic_DNA"/>
</dbReference>
<dbReference type="UniPathway" id="UPA00988"/>
<sequence length="842" mass="90513">MGSQSVSIDYLSAGANRQTAVADWSGGDLLAFGADTNIAIWAPKDNAQRGISSLLKGHTDTVKAVTFLSEQNDDEASYLISGANDKSLIVWKSARAQTKFKLLHTSHDHTGAINCVAAIRLVGKPARWLIASGAADATIHIWSFASDKLELLQSIKTTPKFFPLSLSLSWLGDDGDVLALSAAGTKDVIQILTAETNADALQFQVQATLRGHEGWVRSLSFARESSKPGSDLLLASASQDKYVRIWRFHQGQELPAAAADGADASGGAYVPGKSPSNKAHWIKAAGKDFSVTFEALLLGHEDWIYSARWHTHTDGKLQLLSTSADNSLAIWEADPTSGIWVSMVRLGEISREKGATTATGSTGGFWTGLWSPDGNSVACLGRTGSWRRWEYEASEDVWRPCIAISGHTKAVSGIAWSKDGEYLLSTSLDQTTRLHTKWTSSGANTWHEMSRPQIHGYDLNCIDSISPTQFVSGADEKLMRVFSEPRAVAAMLHRLGAIGSGSAAAAMPDAANMPVLGLSNKAIDAVDDDAEIQPVDDRDREAMDPASVVKKSQLDIDRPPFEEILSRATLWPESEKLYGHGYELSCLAASHDGRLIASACRASSLNHAVIRLFETERWTEVRPPLAAHTLTATRLRFSLDDAYLLSVGRDRQWAVFQRTAEGGGGGGGGSQGDGGAPYELLQSNPKGHTRMILDCAWAAPPADPARGPLLFATAGRDKQIRLWRGQPGVVEGRLEFSQAAALSTGVPVTAVDFLPRTVGEQGRHVLAFGTEDGRVGTYLVSADGAEAKELPLPADMHLPKTVLQLAWRPSPKGGNAVTELAVAGEDSSLRLYAFQEDFLQSA</sequence>
<dbReference type="InterPro" id="IPR036322">
    <property type="entry name" value="WD40_repeat_dom_sf"/>
</dbReference>
<feature type="repeat" description="WD" evidence="11">
    <location>
        <begin position="297"/>
        <end position="332"/>
    </location>
</feature>
<evidence type="ECO:0000256" key="9">
    <source>
        <dbReference type="ARBA" id="ARBA00022737"/>
    </source>
</evidence>
<keyword evidence="14" id="KW-1185">Reference proteome</keyword>
<evidence type="ECO:0000256" key="2">
    <source>
        <dbReference type="ARBA" id="ARBA00004496"/>
    </source>
</evidence>
<evidence type="ECO:0000256" key="1">
    <source>
        <dbReference type="ARBA" id="ARBA00004123"/>
    </source>
</evidence>
<evidence type="ECO:0000256" key="6">
    <source>
        <dbReference type="ARBA" id="ARBA00022490"/>
    </source>
</evidence>
<gene>
    <name evidence="13" type="ORF">IF1G_09229</name>
</gene>
<dbReference type="PANTHER" id="PTHR44111">
    <property type="entry name" value="ELONGATOR COMPLEX PROTEIN 2"/>
    <property type="match status" value="1"/>
</dbReference>
<dbReference type="AlphaFoldDB" id="A0A545URR6"/>
<keyword evidence="6" id="KW-0963">Cytoplasm</keyword>
<keyword evidence="10" id="KW-0539">Nucleus</keyword>
<comment type="pathway">
    <text evidence="3">tRNA modification; 5-methoxycarbonylmethyl-2-thiouridine-tRNA biosynthesis.</text>
</comment>
<dbReference type="OrthoDB" id="27911at2759"/>
<dbReference type="SUPFAM" id="SSF50978">
    <property type="entry name" value="WD40 repeat-like"/>
    <property type="match status" value="3"/>
</dbReference>
<comment type="subcellular location">
    <subcellularLocation>
        <location evidence="2">Cytoplasm</location>
    </subcellularLocation>
    <subcellularLocation>
        <location evidence="1">Nucleus</location>
    </subcellularLocation>
</comment>
<feature type="compositionally biased region" description="Gly residues" evidence="12">
    <location>
        <begin position="661"/>
        <end position="675"/>
    </location>
</feature>
<dbReference type="PROSITE" id="PS50082">
    <property type="entry name" value="WD_REPEATS_2"/>
    <property type="match status" value="4"/>
</dbReference>
<dbReference type="GO" id="GO:0005737">
    <property type="term" value="C:cytoplasm"/>
    <property type="evidence" value="ECO:0007669"/>
    <property type="project" value="UniProtKB-SubCell"/>
</dbReference>
<evidence type="ECO:0000256" key="3">
    <source>
        <dbReference type="ARBA" id="ARBA00005043"/>
    </source>
</evidence>
<evidence type="ECO:0000313" key="13">
    <source>
        <dbReference type="EMBL" id="TQV92157.1"/>
    </source>
</evidence>
<dbReference type="GO" id="GO:0002098">
    <property type="term" value="P:tRNA wobble uridine modification"/>
    <property type="evidence" value="ECO:0007669"/>
    <property type="project" value="InterPro"/>
</dbReference>
<dbReference type="GO" id="GO:0033588">
    <property type="term" value="C:elongator holoenzyme complex"/>
    <property type="evidence" value="ECO:0007669"/>
    <property type="project" value="InterPro"/>
</dbReference>
<keyword evidence="9" id="KW-0677">Repeat</keyword>
<dbReference type="FunFam" id="2.130.10.10:FF:000400">
    <property type="entry name" value="Elongator acetyltransferase complex subunit 2"/>
    <property type="match status" value="1"/>
</dbReference>
<feature type="repeat" description="WD" evidence="11">
    <location>
        <begin position="55"/>
        <end position="92"/>
    </location>
</feature>
<reference evidence="13 14" key="1">
    <citation type="journal article" date="2019" name="Appl. Microbiol. Biotechnol.">
        <title>Genome sequence of Isaria javanica and comparative genome analysis insights into family S53 peptidase evolution in fungal entomopathogens.</title>
        <authorList>
            <person name="Lin R."/>
            <person name="Zhang X."/>
            <person name="Xin B."/>
            <person name="Zou M."/>
            <person name="Gao Y."/>
            <person name="Qin F."/>
            <person name="Hu Q."/>
            <person name="Xie B."/>
            <person name="Cheng X."/>
        </authorList>
    </citation>
    <scope>NUCLEOTIDE SEQUENCE [LARGE SCALE GENOMIC DNA]</scope>
    <source>
        <strain evidence="13 14">IJ1G</strain>
    </source>
</reference>
<dbReference type="InterPro" id="IPR037289">
    <property type="entry name" value="Elp2"/>
</dbReference>
<feature type="repeat" description="WD" evidence="11">
    <location>
        <begin position="209"/>
        <end position="256"/>
    </location>
</feature>
<evidence type="ECO:0000256" key="4">
    <source>
        <dbReference type="ARBA" id="ARBA00005881"/>
    </source>
</evidence>
<dbReference type="SMART" id="SM00320">
    <property type="entry name" value="WD40"/>
    <property type="match status" value="11"/>
</dbReference>
<comment type="similarity">
    <text evidence="4">Belongs to the WD repeat ELP2 family.</text>
</comment>
<name>A0A545URR6_9HYPO</name>